<keyword evidence="2" id="KW-0813">Transport</keyword>
<name>A0A093UQI9_TALMA</name>
<keyword evidence="5" id="KW-0547">Nucleotide-binding</keyword>
<dbReference type="Pfam" id="PF00664">
    <property type="entry name" value="ABC_membrane"/>
    <property type="match status" value="1"/>
</dbReference>
<evidence type="ECO:0000256" key="4">
    <source>
        <dbReference type="ARBA" id="ARBA00022692"/>
    </source>
</evidence>
<reference key="1">
    <citation type="journal article" date="2014" name="PLoS Genet.">
        <title>Signature Gene Expression Reveals Novel Clues to the Molecular Mechanisms of Dimorphic Transition in Penicillium marneffei.</title>
        <authorList>
            <person name="Yang E."/>
            <person name="Wang G."/>
            <person name="Cai J."/>
            <person name="Woo P.C."/>
            <person name="Lau S.K."/>
            <person name="Yuen K.-Y."/>
            <person name="Chow W.-N."/>
            <person name="Lin X."/>
        </authorList>
    </citation>
    <scope>NUCLEOTIDE SEQUENCE [LARGE SCALE GENOMIC DNA]</scope>
    <source>
        <strain>PM1</strain>
    </source>
</reference>
<gene>
    <name evidence="12" type="ORF">GQ26_0430200</name>
</gene>
<dbReference type="InterPro" id="IPR003439">
    <property type="entry name" value="ABC_transporter-like_ATP-bd"/>
</dbReference>
<comment type="caution">
    <text evidence="12">The sequence shown here is derived from an EMBL/GenBank/DDBJ whole genome shotgun (WGS) entry which is preliminary data.</text>
</comment>
<dbReference type="SMART" id="SM00382">
    <property type="entry name" value="AAA"/>
    <property type="match status" value="1"/>
</dbReference>
<proteinExistence type="predicted"/>
<feature type="transmembrane region" description="Helical" evidence="9">
    <location>
        <begin position="168"/>
        <end position="190"/>
    </location>
</feature>
<keyword evidence="6" id="KW-0067">ATP-binding</keyword>
<feature type="transmembrane region" description="Helical" evidence="9">
    <location>
        <begin position="77"/>
        <end position="97"/>
    </location>
</feature>
<protein>
    <submittedName>
        <fullName evidence="12">Heavy metal tolerance protein</fullName>
    </submittedName>
</protein>
<keyword evidence="7 9" id="KW-1133">Transmembrane helix</keyword>
<dbReference type="GO" id="GO:0005886">
    <property type="term" value="C:plasma membrane"/>
    <property type="evidence" value="ECO:0007669"/>
    <property type="project" value="UniProtKB-SubCell"/>
</dbReference>
<keyword evidence="8 9" id="KW-0472">Membrane</keyword>
<evidence type="ECO:0000256" key="3">
    <source>
        <dbReference type="ARBA" id="ARBA00022475"/>
    </source>
</evidence>
<dbReference type="InterPro" id="IPR017871">
    <property type="entry name" value="ABC_transporter-like_CS"/>
</dbReference>
<evidence type="ECO:0000259" key="11">
    <source>
        <dbReference type="PROSITE" id="PS50929"/>
    </source>
</evidence>
<dbReference type="InterPro" id="IPR027417">
    <property type="entry name" value="P-loop_NTPase"/>
</dbReference>
<keyword evidence="4 9" id="KW-0812">Transmembrane</keyword>
<dbReference type="GO" id="GO:0005524">
    <property type="term" value="F:ATP binding"/>
    <property type="evidence" value="ECO:0007669"/>
    <property type="project" value="UniProtKB-KW"/>
</dbReference>
<evidence type="ECO:0000256" key="5">
    <source>
        <dbReference type="ARBA" id="ARBA00022741"/>
    </source>
</evidence>
<feature type="domain" description="ABC transmembrane type-1" evidence="11">
    <location>
        <begin position="1"/>
        <end position="205"/>
    </location>
</feature>
<dbReference type="Pfam" id="PF00005">
    <property type="entry name" value="ABC_tran"/>
    <property type="match status" value="1"/>
</dbReference>
<sequence length="506" mass="57264">MTARRWQYHTDQQIKTMVFNQIMDLSRDFHDGKNVGALGKLTLHGTAIGNLGSLVTLDLIPVVMDLSVSVSLLYLRFGPYMGMISAASILLYSWWWFKKIAKPQEASLREYFQASRHHHAVFYESIENWLTAIYFHRVEYEKSRYLRAVQELLQSAGQYRTWVDIRCVVAALILNTGYAGACFMLVLQIIQGPNSAGNFIMFTTYWNKIAETLQRLDKTVNEIIQQFQSGQELVSLLKRLPLIRDGPDAVSLSAEFAGDVQFESVSFAYPRNVSNVLEEVSFTCLNGQITAIVGETGAGKSTIFKLLLRHVDPSKGSVKINGHDIRNVERASLQEIIGIVPQDVTFFNESIRYNLEYAKSDASMAEIIQACKAARVHEWIEKLPNGYDTNVGDKGVKLSVGERQRLSIAQNILKNPTILLLDEPTSAIDVENERHIQKNLEQSKDRRTTIVITHRLTTICAADNILVLKGGKIVDQGAHKELMTRPGYYRDVLHREHVKDQVEAQF</sequence>
<evidence type="ECO:0000256" key="6">
    <source>
        <dbReference type="ARBA" id="ARBA00022840"/>
    </source>
</evidence>
<evidence type="ECO:0000313" key="12">
    <source>
        <dbReference type="EMBL" id="KFX42532.1"/>
    </source>
</evidence>
<dbReference type="PROSITE" id="PS50893">
    <property type="entry name" value="ABC_TRANSPORTER_2"/>
    <property type="match status" value="1"/>
</dbReference>
<dbReference type="FunFam" id="3.40.50.300:FF:000221">
    <property type="entry name" value="Multidrug ABC transporter ATP-binding protein"/>
    <property type="match status" value="1"/>
</dbReference>
<dbReference type="SUPFAM" id="SSF90123">
    <property type="entry name" value="ABC transporter transmembrane region"/>
    <property type="match status" value="1"/>
</dbReference>
<dbReference type="PROSITE" id="PS00211">
    <property type="entry name" value="ABC_TRANSPORTER_1"/>
    <property type="match status" value="1"/>
</dbReference>
<dbReference type="PANTHER" id="PTHR24221">
    <property type="entry name" value="ATP-BINDING CASSETTE SUB-FAMILY B"/>
    <property type="match status" value="1"/>
</dbReference>
<dbReference type="Gene3D" id="3.40.50.300">
    <property type="entry name" value="P-loop containing nucleotide triphosphate hydrolases"/>
    <property type="match status" value="1"/>
</dbReference>
<dbReference type="GO" id="GO:0016887">
    <property type="term" value="F:ATP hydrolysis activity"/>
    <property type="evidence" value="ECO:0007669"/>
    <property type="project" value="InterPro"/>
</dbReference>
<dbReference type="AlphaFoldDB" id="A0A093UQI9"/>
<feature type="domain" description="ABC transporter" evidence="10">
    <location>
        <begin position="260"/>
        <end position="495"/>
    </location>
</feature>
<evidence type="ECO:0000256" key="9">
    <source>
        <dbReference type="SAM" id="Phobius"/>
    </source>
</evidence>
<evidence type="ECO:0000259" key="10">
    <source>
        <dbReference type="PROSITE" id="PS50893"/>
    </source>
</evidence>
<evidence type="ECO:0000256" key="2">
    <source>
        <dbReference type="ARBA" id="ARBA00022448"/>
    </source>
</evidence>
<dbReference type="Gene3D" id="1.20.1560.10">
    <property type="entry name" value="ABC transporter type 1, transmembrane domain"/>
    <property type="match status" value="1"/>
</dbReference>
<evidence type="ECO:0000256" key="7">
    <source>
        <dbReference type="ARBA" id="ARBA00022989"/>
    </source>
</evidence>
<dbReference type="PROSITE" id="PS50929">
    <property type="entry name" value="ABC_TM1F"/>
    <property type="match status" value="1"/>
</dbReference>
<dbReference type="HOGENOM" id="CLU_000604_84_3_1"/>
<reference evidence="12" key="2">
    <citation type="journal article" date="2014" name="PLoS Genet.">
        <title>Signature gene expression reveals novel clues to the molecular mechanisms of dimorphic transition in Penicillium marneffei.</title>
        <authorList>
            <person name="Yang E."/>
            <person name="Wang G."/>
            <person name="Cai J."/>
            <person name="Woo P.C."/>
            <person name="Lau S.K."/>
            <person name="Yuen K.-Y."/>
            <person name="Chow W.-N."/>
            <person name="Lin X."/>
        </authorList>
    </citation>
    <scope>NUCLEOTIDE SEQUENCE</scope>
    <source>
        <strain evidence="12">PM1</strain>
    </source>
</reference>
<dbReference type="InterPro" id="IPR003593">
    <property type="entry name" value="AAA+_ATPase"/>
</dbReference>
<accession>A0A093UQI9</accession>
<dbReference type="InterPro" id="IPR036640">
    <property type="entry name" value="ABC1_TM_sf"/>
</dbReference>
<dbReference type="GO" id="GO:0140359">
    <property type="term" value="F:ABC-type transporter activity"/>
    <property type="evidence" value="ECO:0007669"/>
    <property type="project" value="InterPro"/>
</dbReference>
<dbReference type="SUPFAM" id="SSF52540">
    <property type="entry name" value="P-loop containing nucleoside triphosphate hydrolases"/>
    <property type="match status" value="1"/>
</dbReference>
<organism evidence="12">
    <name type="scientific">Talaromyces marneffei PM1</name>
    <dbReference type="NCBI Taxonomy" id="1077442"/>
    <lineage>
        <taxon>Eukaryota</taxon>
        <taxon>Fungi</taxon>
        <taxon>Dikarya</taxon>
        <taxon>Ascomycota</taxon>
        <taxon>Pezizomycotina</taxon>
        <taxon>Eurotiomycetes</taxon>
        <taxon>Eurotiomycetidae</taxon>
        <taxon>Eurotiales</taxon>
        <taxon>Trichocomaceae</taxon>
        <taxon>Talaromyces</taxon>
        <taxon>Talaromyces sect. Talaromyces</taxon>
    </lineage>
</organism>
<dbReference type="PANTHER" id="PTHR24221:SF503">
    <property type="entry name" value="MITOCHONDRIAL POTASSIUM CHANNEL ATP-BINDING SUBUNIT"/>
    <property type="match status" value="1"/>
</dbReference>
<comment type="subcellular location">
    <subcellularLocation>
        <location evidence="1">Cell membrane</location>
        <topology evidence="1">Multi-pass membrane protein</topology>
    </subcellularLocation>
</comment>
<dbReference type="InterPro" id="IPR039421">
    <property type="entry name" value="Type_1_exporter"/>
</dbReference>
<evidence type="ECO:0000256" key="1">
    <source>
        <dbReference type="ARBA" id="ARBA00004651"/>
    </source>
</evidence>
<dbReference type="EMBL" id="JPOX01000043">
    <property type="protein sequence ID" value="KFX42532.1"/>
    <property type="molecule type" value="Genomic_DNA"/>
</dbReference>
<dbReference type="InterPro" id="IPR011527">
    <property type="entry name" value="ABC1_TM_dom"/>
</dbReference>
<keyword evidence="3" id="KW-1003">Cell membrane</keyword>
<evidence type="ECO:0000256" key="8">
    <source>
        <dbReference type="ARBA" id="ARBA00023136"/>
    </source>
</evidence>